<dbReference type="Proteomes" id="UP000199306">
    <property type="component" value="Unassembled WGS sequence"/>
</dbReference>
<gene>
    <name evidence="2" type="ORF">SAMN04515674_10915</name>
</gene>
<dbReference type="AlphaFoldDB" id="A0A1I5VB19"/>
<protein>
    <recommendedName>
        <fullName evidence="1">DUF5683 domain-containing protein</fullName>
    </recommendedName>
</protein>
<accession>A0A1I5VB19</accession>
<evidence type="ECO:0000259" key="1">
    <source>
        <dbReference type="Pfam" id="PF18935"/>
    </source>
</evidence>
<dbReference type="InterPro" id="IPR043738">
    <property type="entry name" value="DUF5683"/>
</dbReference>
<dbReference type="OrthoDB" id="9813910at2"/>
<evidence type="ECO:0000313" key="3">
    <source>
        <dbReference type="Proteomes" id="UP000199306"/>
    </source>
</evidence>
<keyword evidence="3" id="KW-1185">Reference proteome</keyword>
<name>A0A1I5VB19_9BACT</name>
<dbReference type="Pfam" id="PF18935">
    <property type="entry name" value="DUF5683"/>
    <property type="match status" value="1"/>
</dbReference>
<proteinExistence type="predicted"/>
<dbReference type="STRING" id="1079859.SAMN04515674_10915"/>
<feature type="domain" description="DUF5683" evidence="1">
    <location>
        <begin position="54"/>
        <end position="212"/>
    </location>
</feature>
<dbReference type="EMBL" id="FOXH01000009">
    <property type="protein sequence ID" value="SFQ04591.1"/>
    <property type="molecule type" value="Genomic_DNA"/>
</dbReference>
<sequence length="216" mass="24703">MKNLIIVFFFLFSGGIFIQTKAQEVQDSLKNSLIRETGKIVNSDSLQKKPKHKIVPRTATLRSLVLPGFGQIYNRQYWKLPLVYGGFGVIAWAISFNDLRYGHYLNYYMTFAPGGDNYQKANTSVVLYGTTQTRDLTENQLKSQVDFYRRNRDLSYIALVLMWGLNIVDANVSAHLKTFDLSDDISLKVQPNFDMNNTSYQAVAGIKMTINFNSKR</sequence>
<evidence type="ECO:0000313" key="2">
    <source>
        <dbReference type="EMBL" id="SFQ04591.1"/>
    </source>
</evidence>
<reference evidence="2 3" key="1">
    <citation type="submission" date="2016-10" db="EMBL/GenBank/DDBJ databases">
        <authorList>
            <person name="de Groot N.N."/>
        </authorList>
    </citation>
    <scope>NUCLEOTIDE SEQUENCE [LARGE SCALE GENOMIC DNA]</scope>
    <source>
        <strain evidence="3">E92,LMG 26720,CCM 7988</strain>
    </source>
</reference>
<dbReference type="RefSeq" id="WP_092018054.1">
    <property type="nucleotide sequence ID" value="NZ_FOXH01000009.1"/>
</dbReference>
<organism evidence="2 3">
    <name type="scientific">Pseudarcicella hirudinis</name>
    <dbReference type="NCBI Taxonomy" id="1079859"/>
    <lineage>
        <taxon>Bacteria</taxon>
        <taxon>Pseudomonadati</taxon>
        <taxon>Bacteroidota</taxon>
        <taxon>Cytophagia</taxon>
        <taxon>Cytophagales</taxon>
        <taxon>Flectobacillaceae</taxon>
        <taxon>Pseudarcicella</taxon>
    </lineage>
</organism>